<proteinExistence type="predicted"/>
<dbReference type="InterPro" id="IPR029063">
    <property type="entry name" value="SAM-dependent_MTases_sf"/>
</dbReference>
<organism evidence="1 2">
    <name type="scientific">Malassezia cuniculi</name>
    <dbReference type="NCBI Taxonomy" id="948313"/>
    <lineage>
        <taxon>Eukaryota</taxon>
        <taxon>Fungi</taxon>
        <taxon>Dikarya</taxon>
        <taxon>Basidiomycota</taxon>
        <taxon>Ustilaginomycotina</taxon>
        <taxon>Malasseziomycetes</taxon>
        <taxon>Malasseziales</taxon>
        <taxon>Malasseziaceae</taxon>
        <taxon>Malassezia</taxon>
    </lineage>
</organism>
<dbReference type="SUPFAM" id="SSF53335">
    <property type="entry name" value="S-adenosyl-L-methionine-dependent methyltransferases"/>
    <property type="match status" value="1"/>
</dbReference>
<dbReference type="GO" id="GO:0032259">
    <property type="term" value="P:methylation"/>
    <property type="evidence" value="ECO:0007669"/>
    <property type="project" value="UniProtKB-KW"/>
</dbReference>
<dbReference type="EMBL" id="CP119882">
    <property type="protein sequence ID" value="WFD36908.1"/>
    <property type="molecule type" value="Genomic_DNA"/>
</dbReference>
<gene>
    <name evidence="1" type="ORF">MCUN1_003799</name>
</gene>
<name>A0AAF0F299_9BASI</name>
<dbReference type="InterPro" id="IPR019410">
    <property type="entry name" value="Methyltransf_16"/>
</dbReference>
<keyword evidence="1" id="KW-0489">Methyltransferase</keyword>
<dbReference type="Proteomes" id="UP001219933">
    <property type="component" value="Chromosome 6"/>
</dbReference>
<accession>A0AAF0F299</accession>
<dbReference type="GO" id="GO:0008112">
    <property type="term" value="F:nicotinamide N-methyltransferase activity"/>
    <property type="evidence" value="ECO:0007669"/>
    <property type="project" value="UniProtKB-EC"/>
</dbReference>
<dbReference type="PANTHER" id="PTHR14614">
    <property type="entry name" value="HEPATOCELLULAR CARCINOMA-ASSOCIATED ANTIGEN"/>
    <property type="match status" value="1"/>
</dbReference>
<keyword evidence="1" id="KW-0808">Transferase</keyword>
<dbReference type="EC" id="2.1.1.1" evidence="1"/>
<sequence length="258" mass="27107">MGDASALDIFEDALFAVFEHHQPARGDPGASAVYEHAQLPDWCVVDGRRAIPYRIASLSSANTKLFAHYQWDAGVHLADLIVEHTSARDGSAADVHGKCVVELGAGTAVPSLVSAALGAAMTVATDYPDADVLQNMAHNAAVLAALPRAPTLALRTAGLQWGAAGDEQRVAQSSVHAGAYELVIAADVLWVSSQHEALLHSVEALLARREGARFVLVVGFHTGRPAITRFLRRAYASGLVPDVDAEYGGVVCAGRRGG</sequence>
<evidence type="ECO:0000313" key="2">
    <source>
        <dbReference type="Proteomes" id="UP001219933"/>
    </source>
</evidence>
<reference evidence="1" key="1">
    <citation type="submission" date="2023-03" db="EMBL/GenBank/DDBJ databases">
        <title>Mating type loci evolution in Malassezia.</title>
        <authorList>
            <person name="Coelho M.A."/>
        </authorList>
    </citation>
    <scope>NUCLEOTIDE SEQUENCE</scope>
    <source>
        <strain evidence="1">CBS 11721</strain>
    </source>
</reference>
<dbReference type="PANTHER" id="PTHR14614:SF130">
    <property type="entry name" value="PROTEIN-LYSINE N-METHYLTRANSFERASE EEF2KMT"/>
    <property type="match status" value="1"/>
</dbReference>
<evidence type="ECO:0000313" key="1">
    <source>
        <dbReference type="EMBL" id="WFD36908.1"/>
    </source>
</evidence>
<dbReference type="Gene3D" id="3.40.50.150">
    <property type="entry name" value="Vaccinia Virus protein VP39"/>
    <property type="match status" value="1"/>
</dbReference>
<dbReference type="GO" id="GO:0005737">
    <property type="term" value="C:cytoplasm"/>
    <property type="evidence" value="ECO:0007669"/>
    <property type="project" value="TreeGrafter"/>
</dbReference>
<dbReference type="AlphaFoldDB" id="A0AAF0F299"/>
<protein>
    <submittedName>
        <fullName evidence="1">Nicotinamide N-methyltransferase</fullName>
        <ecNumber evidence="1">2.1.1.1</ecNumber>
    </submittedName>
</protein>
<keyword evidence="2" id="KW-1185">Reference proteome</keyword>
<dbReference type="Pfam" id="PF10294">
    <property type="entry name" value="Methyltransf_16"/>
    <property type="match status" value="1"/>
</dbReference>